<reference evidence="1" key="1">
    <citation type="submission" date="2023-03" db="EMBL/GenBank/DDBJ databases">
        <title>Massive genome expansion in bonnet fungi (Mycena s.s.) driven by repeated elements and novel gene families across ecological guilds.</title>
        <authorList>
            <consortium name="Lawrence Berkeley National Laboratory"/>
            <person name="Harder C.B."/>
            <person name="Miyauchi S."/>
            <person name="Viragh M."/>
            <person name="Kuo A."/>
            <person name="Thoen E."/>
            <person name="Andreopoulos B."/>
            <person name="Lu D."/>
            <person name="Skrede I."/>
            <person name="Drula E."/>
            <person name="Henrissat B."/>
            <person name="Morin E."/>
            <person name="Kohler A."/>
            <person name="Barry K."/>
            <person name="LaButti K."/>
            <person name="Morin E."/>
            <person name="Salamov A."/>
            <person name="Lipzen A."/>
            <person name="Mereny Z."/>
            <person name="Hegedus B."/>
            <person name="Baldrian P."/>
            <person name="Stursova M."/>
            <person name="Weitz H."/>
            <person name="Taylor A."/>
            <person name="Grigoriev I.V."/>
            <person name="Nagy L.G."/>
            <person name="Martin F."/>
            <person name="Kauserud H."/>
        </authorList>
    </citation>
    <scope>NUCLEOTIDE SEQUENCE</scope>
    <source>
        <strain evidence="1">9284</strain>
    </source>
</reference>
<sequence>MEPVLPPELEKDIFKTTALLHPKMMLNLMLAAHRVRTWIEPLLYGVLTFSTDSSSSKDPVLAAVRSKTPAFLQANVRHIMLKWDPLRPDMPLDIGPVSFVHSEFPRILSTCNQVRSVALFDFAPNIIPALESARELRRLGVSLADLFYGVSFDVDNLLFGVASRELGAGHSRILRLDHPMFAHLTHLSVFDTESTLMVLQLHGFSRADFGLLPELTHLSLCESMPMVNFLPTSHHPINLMLTSCEKLEVLVILLSHVDGSSPLHMLYIDVADPRLVLMPTTNQEYEVDWECGARGGRDFWERAEMFVAKKRRGEIKPASRCYIETDDGI</sequence>
<dbReference type="EMBL" id="JARKIF010000016">
    <property type="protein sequence ID" value="KAJ7621362.1"/>
    <property type="molecule type" value="Genomic_DNA"/>
</dbReference>
<protein>
    <submittedName>
        <fullName evidence="1">Uncharacterized protein</fullName>
    </submittedName>
</protein>
<dbReference type="AlphaFoldDB" id="A0AAD7FI00"/>
<organism evidence="1 2">
    <name type="scientific">Roridomyces roridus</name>
    <dbReference type="NCBI Taxonomy" id="1738132"/>
    <lineage>
        <taxon>Eukaryota</taxon>
        <taxon>Fungi</taxon>
        <taxon>Dikarya</taxon>
        <taxon>Basidiomycota</taxon>
        <taxon>Agaricomycotina</taxon>
        <taxon>Agaricomycetes</taxon>
        <taxon>Agaricomycetidae</taxon>
        <taxon>Agaricales</taxon>
        <taxon>Marasmiineae</taxon>
        <taxon>Mycenaceae</taxon>
        <taxon>Roridomyces</taxon>
    </lineage>
</organism>
<proteinExistence type="predicted"/>
<keyword evidence="2" id="KW-1185">Reference proteome</keyword>
<gene>
    <name evidence="1" type="ORF">FB45DRAFT_1093097</name>
</gene>
<accession>A0AAD7FI00</accession>
<comment type="caution">
    <text evidence="1">The sequence shown here is derived from an EMBL/GenBank/DDBJ whole genome shotgun (WGS) entry which is preliminary data.</text>
</comment>
<name>A0AAD7FI00_9AGAR</name>
<evidence type="ECO:0000313" key="1">
    <source>
        <dbReference type="EMBL" id="KAJ7621362.1"/>
    </source>
</evidence>
<evidence type="ECO:0000313" key="2">
    <source>
        <dbReference type="Proteomes" id="UP001221142"/>
    </source>
</evidence>
<dbReference type="Proteomes" id="UP001221142">
    <property type="component" value="Unassembled WGS sequence"/>
</dbReference>